<sequence>MLILKKHTSADNVQSKRFQYQEGVAFWIRPVTGTIMRDLRKKCVNGSTVEFNPRSRTMETVEQVDDEKYDRLITDYIIDKWEGIGGEDGEPLPVTVESKKLILDQAALSEFVWAAAKSLDTSGPEAKNLQTSPAS</sequence>
<evidence type="ECO:0000313" key="1">
    <source>
        <dbReference type="EMBL" id="QII11248.1"/>
    </source>
</evidence>
<accession>A0A6G7GNS8</accession>
<reference evidence="1 2" key="1">
    <citation type="submission" date="2020-02" db="EMBL/GenBank/DDBJ databases">
        <title>Newly sequenced genome of strain CSTR1 showed variability in Candidatus Kuenenia stuttgartiensis genomes.</title>
        <authorList>
            <person name="Ding C."/>
            <person name="Adrian L."/>
        </authorList>
    </citation>
    <scope>NUCLEOTIDE SEQUENCE [LARGE SCALE GENOMIC DNA]</scope>
    <source>
        <strain evidence="1 2">CSTR1</strain>
    </source>
</reference>
<organism evidence="1 2">
    <name type="scientific">Kuenenia stuttgartiensis</name>
    <dbReference type="NCBI Taxonomy" id="174633"/>
    <lineage>
        <taxon>Bacteria</taxon>
        <taxon>Pseudomonadati</taxon>
        <taxon>Planctomycetota</taxon>
        <taxon>Candidatus Brocadiia</taxon>
        <taxon>Candidatus Brocadiales</taxon>
        <taxon>Candidatus Brocadiaceae</taxon>
        <taxon>Candidatus Kuenenia</taxon>
    </lineage>
</organism>
<evidence type="ECO:0000313" key="2">
    <source>
        <dbReference type="Proteomes" id="UP000501926"/>
    </source>
</evidence>
<gene>
    <name evidence="1" type="ORF">KsCSTR_18690</name>
</gene>
<dbReference type="EMBL" id="CP049055">
    <property type="protein sequence ID" value="QII11248.1"/>
    <property type="molecule type" value="Genomic_DNA"/>
</dbReference>
<protein>
    <submittedName>
        <fullName evidence="1">Uncharacterized protein</fullName>
    </submittedName>
</protein>
<dbReference type="Proteomes" id="UP000501926">
    <property type="component" value="Chromosome"/>
</dbReference>
<name>A0A6G7GNS8_KUEST</name>
<dbReference type="AlphaFoldDB" id="A0A6G7GNS8"/>
<dbReference type="RefSeq" id="WP_164994813.1">
    <property type="nucleotide sequence ID" value="NZ_CP049055.1"/>
</dbReference>
<proteinExistence type="predicted"/>